<reference evidence="2 4" key="1">
    <citation type="submission" date="2020-04" db="EMBL/GenBank/DDBJ databases">
        <title>Plant Genome Project.</title>
        <authorList>
            <person name="Zhang R.-G."/>
        </authorList>
    </citation>
    <scope>NUCLEOTIDE SEQUENCE [LARGE SCALE GENOMIC DNA]</scope>
    <source>
        <strain evidence="2">YNK0</strain>
        <tissue evidence="2">Leaf</tissue>
    </source>
</reference>
<dbReference type="PANTHER" id="PTHR31390:SF0">
    <property type="entry name" value="DOMAIN PROTEIN, PUTATIVE (DUF3527)-RELATED"/>
    <property type="match status" value="1"/>
</dbReference>
<evidence type="ECO:0000313" key="2">
    <source>
        <dbReference type="EMBL" id="KAF8365139.1"/>
    </source>
</evidence>
<dbReference type="PANTHER" id="PTHR31390">
    <property type="entry name" value="EXPRESSED PROTEIN"/>
    <property type="match status" value="1"/>
</dbReference>
<feature type="region of interest" description="Disordered" evidence="1">
    <location>
        <begin position="16"/>
        <end position="42"/>
    </location>
</feature>
<name>A0A834Y6Q5_TETSI</name>
<proteinExistence type="predicted"/>
<comment type="caution">
    <text evidence="2">The sequence shown here is derived from an EMBL/GenBank/DDBJ whole genome shotgun (WGS) entry which is preliminary data.</text>
</comment>
<feature type="region of interest" description="Disordered" evidence="1">
    <location>
        <begin position="468"/>
        <end position="520"/>
    </location>
</feature>
<protein>
    <submittedName>
        <fullName evidence="2">Uncharacterized protein</fullName>
    </submittedName>
</protein>
<feature type="region of interest" description="Disordered" evidence="1">
    <location>
        <begin position="132"/>
        <end position="163"/>
    </location>
</feature>
<evidence type="ECO:0000313" key="4">
    <source>
        <dbReference type="Proteomes" id="UP000655225"/>
    </source>
</evidence>
<sequence>MGLDTELEFEKYCEISRSPKSGCPSHPNGSKAEERDAKGKLTTRSHVLINQDKDFTEISFGDYRSSSCKITPSGPAGLAGNQELKRGSIYQSSKAVRKMKKMGAVEGRSKMDLSRSSDTSLSFRIVDSLSQSKEDRPIVQQKRSSLVSLNSDPGTTSDKKPYIEPDSQDFLELSFRPPSPGYVRAEDASSDRFFDICLDSENRDKHSVGTIERGSMEDLRFRCDQTIGPLNDGNGLSERDTVFTLHKSLSSKVQMPSSPYGSESGHSKAIPRARFSPIRRLFDPIMKSKSQRSSSVSMAEPGNITTTGLASIRRNRTLRKSLLHDFANTTQDTESGDQFVKKGHHSSAMDLSPAHLHGLLKLEYRHGVPFFELSLTDPGDFLAAKAWRADNSLNWLYTFHSRNKRRKSDSNGWGAKERHKESSMVGQMQVFCYLCSEMKNGGAFDNSMVTEFVSYDIAHARKSFAAQESSHCSPDSVKPPKSTSSEDLIVKPPSGSKDVSDPVKPKLQTRHASGNDSVDASTSYPWAPEYLHPNLEIAAIVIEVPFEMRKSLEDKQGVKVSDKTQVHPKLLDFSVVEQRMDGIPDSISQANMKAVIPTGTHGFPSSEESGGPSSLLDRWRSAGGCDCGGWDMACPLVVFGNPSIEDIEGHSHVQDQWPVELFVQGAKEKVPALIIRVIGEGQYSVDFHARLSTLQAFSICVAILHSAEVSTAVGQEKNRQRLQCSSLKVLLEEEVKFLIEAVAEEGKRKVTKRTEEIPPSFVFNPPFSPIGRV</sequence>
<accession>A0A834Y6Q5</accession>
<dbReference type="OrthoDB" id="1939710at2759"/>
<dbReference type="Pfam" id="PF12043">
    <property type="entry name" value="DUF3527"/>
    <property type="match status" value="1"/>
</dbReference>
<gene>
    <name evidence="3" type="ORF">HHK36_028943</name>
    <name evidence="2" type="ORF">HHK36_032884</name>
</gene>
<dbReference type="OMA" id="WCTPNPP"/>
<dbReference type="Proteomes" id="UP000655225">
    <property type="component" value="Unassembled WGS sequence"/>
</dbReference>
<dbReference type="AlphaFoldDB" id="A0A834Y6Q5"/>
<dbReference type="InterPro" id="IPR021916">
    <property type="entry name" value="DUF3527"/>
</dbReference>
<feature type="compositionally biased region" description="Polar residues" evidence="1">
    <location>
        <begin position="141"/>
        <end position="156"/>
    </location>
</feature>
<feature type="compositionally biased region" description="Polar residues" evidence="1">
    <location>
        <begin position="510"/>
        <end position="520"/>
    </location>
</feature>
<evidence type="ECO:0000313" key="3">
    <source>
        <dbReference type="EMBL" id="KAF8379507.1"/>
    </source>
</evidence>
<evidence type="ECO:0000256" key="1">
    <source>
        <dbReference type="SAM" id="MobiDB-lite"/>
    </source>
</evidence>
<organism evidence="2 4">
    <name type="scientific">Tetracentron sinense</name>
    <name type="common">Spur-leaf</name>
    <dbReference type="NCBI Taxonomy" id="13715"/>
    <lineage>
        <taxon>Eukaryota</taxon>
        <taxon>Viridiplantae</taxon>
        <taxon>Streptophyta</taxon>
        <taxon>Embryophyta</taxon>
        <taxon>Tracheophyta</taxon>
        <taxon>Spermatophyta</taxon>
        <taxon>Magnoliopsida</taxon>
        <taxon>Trochodendrales</taxon>
        <taxon>Trochodendraceae</taxon>
        <taxon>Tetracentron</taxon>
    </lineage>
</organism>
<keyword evidence="4" id="KW-1185">Reference proteome</keyword>
<dbReference type="EMBL" id="JABCRI010000994">
    <property type="protein sequence ID" value="KAF8365139.1"/>
    <property type="molecule type" value="Genomic_DNA"/>
</dbReference>
<dbReference type="EMBL" id="JABCRI010000022">
    <property type="protein sequence ID" value="KAF8379507.1"/>
    <property type="molecule type" value="Genomic_DNA"/>
</dbReference>